<sequence>MMYPGPGTVVPSGRRVAPADPPTSVKMFRMSERTPETSATHQYSLRLARPENVAYFLKNLATASGREAPYNGAQGGTGPDTEPG</sequence>
<organism evidence="2 3">
    <name type="scientific">Arthrobacter humicola</name>
    <dbReference type="NCBI Taxonomy" id="409291"/>
    <lineage>
        <taxon>Bacteria</taxon>
        <taxon>Bacillati</taxon>
        <taxon>Actinomycetota</taxon>
        <taxon>Actinomycetes</taxon>
        <taxon>Micrococcales</taxon>
        <taxon>Micrococcaceae</taxon>
        <taxon>Arthrobacter</taxon>
    </lineage>
</organism>
<feature type="region of interest" description="Disordered" evidence="1">
    <location>
        <begin position="64"/>
        <end position="84"/>
    </location>
</feature>
<comment type="caution">
    <text evidence="2">The sequence shown here is derived from an EMBL/GenBank/DDBJ whole genome shotgun (WGS) entry which is preliminary data.</text>
</comment>
<dbReference type="EMBL" id="BAAAQB010000005">
    <property type="protein sequence ID" value="GAA2125434.1"/>
    <property type="molecule type" value="Genomic_DNA"/>
</dbReference>
<reference evidence="2 3" key="1">
    <citation type="journal article" date="2019" name="Int. J. Syst. Evol. Microbiol.">
        <title>The Global Catalogue of Microorganisms (GCM) 10K type strain sequencing project: providing services to taxonomists for standard genome sequencing and annotation.</title>
        <authorList>
            <consortium name="The Broad Institute Genomics Platform"/>
            <consortium name="The Broad Institute Genome Sequencing Center for Infectious Disease"/>
            <person name="Wu L."/>
            <person name="Ma J."/>
        </authorList>
    </citation>
    <scope>NUCLEOTIDE SEQUENCE [LARGE SCALE GENOMIC DNA]</scope>
    <source>
        <strain evidence="2 3">JCM 15921</strain>
    </source>
</reference>
<evidence type="ECO:0000256" key="1">
    <source>
        <dbReference type="SAM" id="MobiDB-lite"/>
    </source>
</evidence>
<name>A0ABN2YFZ8_9MICC</name>
<dbReference type="Proteomes" id="UP001500102">
    <property type="component" value="Unassembled WGS sequence"/>
</dbReference>
<proteinExistence type="predicted"/>
<evidence type="ECO:0000313" key="3">
    <source>
        <dbReference type="Proteomes" id="UP001500102"/>
    </source>
</evidence>
<accession>A0ABN2YFZ8</accession>
<gene>
    <name evidence="2" type="ORF">GCM10009825_01750</name>
</gene>
<feature type="region of interest" description="Disordered" evidence="1">
    <location>
        <begin position="1"/>
        <end position="23"/>
    </location>
</feature>
<protein>
    <submittedName>
        <fullName evidence="2">Uncharacterized protein</fullName>
    </submittedName>
</protein>
<evidence type="ECO:0000313" key="2">
    <source>
        <dbReference type="EMBL" id="GAA2125434.1"/>
    </source>
</evidence>
<keyword evidence="3" id="KW-1185">Reference proteome</keyword>